<evidence type="ECO:0000313" key="3">
    <source>
        <dbReference type="Proteomes" id="UP001642409"/>
    </source>
</evidence>
<gene>
    <name evidence="1" type="ORF">HINF_LOCUS14185</name>
    <name evidence="2" type="ORF">HINF_LOCUS18125</name>
</gene>
<dbReference type="EMBL" id="CAXDID020000046">
    <property type="protein sequence ID" value="CAL6002863.1"/>
    <property type="molecule type" value="Genomic_DNA"/>
</dbReference>
<protein>
    <submittedName>
        <fullName evidence="2">Hypothetical_protein</fullName>
    </submittedName>
</protein>
<reference evidence="1" key="1">
    <citation type="submission" date="2023-06" db="EMBL/GenBank/DDBJ databases">
        <authorList>
            <person name="Kurt Z."/>
        </authorList>
    </citation>
    <scope>NUCLEOTIDE SEQUENCE</scope>
</reference>
<sequence length="110" mass="12720">MGQEIFQDRLRLISIVYINGYQQKKRRTLGFVQDRIAKDILRLAELTGLRLRVKINGTPETPKYYQSSGQILLNSEMGTFFKFTSEYINLLCNPARGCLNSKTPTSEQRE</sequence>
<organism evidence="1">
    <name type="scientific">Hexamita inflata</name>
    <dbReference type="NCBI Taxonomy" id="28002"/>
    <lineage>
        <taxon>Eukaryota</taxon>
        <taxon>Metamonada</taxon>
        <taxon>Diplomonadida</taxon>
        <taxon>Hexamitidae</taxon>
        <taxon>Hexamitinae</taxon>
        <taxon>Hexamita</taxon>
    </lineage>
</organism>
<reference evidence="2 3" key="2">
    <citation type="submission" date="2024-07" db="EMBL/GenBank/DDBJ databases">
        <authorList>
            <person name="Akdeniz Z."/>
        </authorList>
    </citation>
    <scope>NUCLEOTIDE SEQUENCE [LARGE SCALE GENOMIC DNA]</scope>
</reference>
<accession>A0AA86NUR7</accession>
<dbReference type="Proteomes" id="UP001642409">
    <property type="component" value="Unassembled WGS sequence"/>
</dbReference>
<dbReference type="AlphaFoldDB" id="A0AA86NUR7"/>
<evidence type="ECO:0000313" key="1">
    <source>
        <dbReference type="EMBL" id="CAI9926540.1"/>
    </source>
</evidence>
<proteinExistence type="predicted"/>
<comment type="caution">
    <text evidence="1">The sequence shown here is derived from an EMBL/GenBank/DDBJ whole genome shotgun (WGS) entry which is preliminary data.</text>
</comment>
<dbReference type="EMBL" id="CATOUU010000369">
    <property type="protein sequence ID" value="CAI9926540.1"/>
    <property type="molecule type" value="Genomic_DNA"/>
</dbReference>
<keyword evidence="3" id="KW-1185">Reference proteome</keyword>
<evidence type="ECO:0000313" key="2">
    <source>
        <dbReference type="EMBL" id="CAL6002863.1"/>
    </source>
</evidence>
<name>A0AA86NUR7_9EUKA</name>